<proteinExistence type="predicted"/>
<dbReference type="AlphaFoldDB" id="A0A8T0NTR7"/>
<name>A0A8T0NTR7_PANVG</name>
<reference evidence="2" key="1">
    <citation type="submission" date="2020-05" db="EMBL/GenBank/DDBJ databases">
        <title>WGS assembly of Panicum virgatum.</title>
        <authorList>
            <person name="Lovell J.T."/>
            <person name="Jenkins J."/>
            <person name="Shu S."/>
            <person name="Juenger T.E."/>
            <person name="Schmutz J."/>
        </authorList>
    </citation>
    <scope>NUCLEOTIDE SEQUENCE</scope>
    <source>
        <strain evidence="2">AP13</strain>
    </source>
</reference>
<evidence type="ECO:0000313" key="3">
    <source>
        <dbReference type="Proteomes" id="UP000823388"/>
    </source>
</evidence>
<comment type="caution">
    <text evidence="2">The sequence shown here is derived from an EMBL/GenBank/DDBJ whole genome shotgun (WGS) entry which is preliminary data.</text>
</comment>
<feature type="region of interest" description="Disordered" evidence="1">
    <location>
        <begin position="1"/>
        <end position="98"/>
    </location>
</feature>
<keyword evidence="3" id="KW-1185">Reference proteome</keyword>
<accession>A0A8T0NTR7</accession>
<dbReference type="Proteomes" id="UP000823388">
    <property type="component" value="Chromosome 9K"/>
</dbReference>
<organism evidence="2 3">
    <name type="scientific">Panicum virgatum</name>
    <name type="common">Blackwell switchgrass</name>
    <dbReference type="NCBI Taxonomy" id="38727"/>
    <lineage>
        <taxon>Eukaryota</taxon>
        <taxon>Viridiplantae</taxon>
        <taxon>Streptophyta</taxon>
        <taxon>Embryophyta</taxon>
        <taxon>Tracheophyta</taxon>
        <taxon>Spermatophyta</taxon>
        <taxon>Magnoliopsida</taxon>
        <taxon>Liliopsida</taxon>
        <taxon>Poales</taxon>
        <taxon>Poaceae</taxon>
        <taxon>PACMAD clade</taxon>
        <taxon>Panicoideae</taxon>
        <taxon>Panicodae</taxon>
        <taxon>Paniceae</taxon>
        <taxon>Panicinae</taxon>
        <taxon>Panicum</taxon>
        <taxon>Panicum sect. Hiantes</taxon>
    </lineage>
</organism>
<gene>
    <name evidence="2" type="ORF">PVAP13_9KG528726</name>
</gene>
<evidence type="ECO:0000256" key="1">
    <source>
        <dbReference type="SAM" id="MobiDB-lite"/>
    </source>
</evidence>
<sequence>MFRSILSRGPPPWPLRREDDGGRPELEPCGALARTRRGMSWPRPVRSWTSPPPASGARRAGRREPPARRAAIGGGGGPSPRLTSKEAWPDTPLAAPPPWIRLRAVREGERLEAVGRQRET</sequence>
<protein>
    <submittedName>
        <fullName evidence="2">Uncharacterized protein</fullName>
    </submittedName>
</protein>
<dbReference type="EMBL" id="CM029053">
    <property type="protein sequence ID" value="KAG2553331.1"/>
    <property type="molecule type" value="Genomic_DNA"/>
</dbReference>
<feature type="compositionally biased region" description="Basic and acidic residues" evidence="1">
    <location>
        <begin position="15"/>
        <end position="26"/>
    </location>
</feature>
<evidence type="ECO:0000313" key="2">
    <source>
        <dbReference type="EMBL" id="KAG2553331.1"/>
    </source>
</evidence>